<evidence type="ECO:0000256" key="1">
    <source>
        <dbReference type="SAM" id="MobiDB-lite"/>
    </source>
</evidence>
<feature type="region of interest" description="Disordered" evidence="1">
    <location>
        <begin position="28"/>
        <end position="66"/>
    </location>
</feature>
<dbReference type="EMBL" id="AJIL01000113">
    <property type="protein sequence ID" value="KNE94583.1"/>
    <property type="molecule type" value="Genomic_DNA"/>
</dbReference>
<dbReference type="Proteomes" id="UP000054564">
    <property type="component" value="Unassembled WGS sequence"/>
</dbReference>
<feature type="chain" id="PRO_5005549642" evidence="2">
    <location>
        <begin position="20"/>
        <end position="79"/>
    </location>
</feature>
<evidence type="ECO:0000313" key="3">
    <source>
        <dbReference type="EMBL" id="KNE94583.1"/>
    </source>
</evidence>
<comment type="caution">
    <text evidence="3">The sequence shown here is derived from an EMBL/GenBank/DDBJ whole genome shotgun (WGS) entry which is preliminary data.</text>
</comment>
<proteinExistence type="predicted"/>
<dbReference type="AlphaFoldDB" id="A0A0L0V5P3"/>
<name>A0A0L0V5P3_9BASI</name>
<feature type="signal peptide" evidence="2">
    <location>
        <begin position="1"/>
        <end position="19"/>
    </location>
</feature>
<sequence length="79" mass="8963">MHWIRCFAHILNLIAQVILHPFGSHKKNPAGSEQIDLDSDELDANKQSQGLQDSDSEEDQESDNNTRDVCLALPYRCHC</sequence>
<reference evidence="4" key="1">
    <citation type="submission" date="2014-03" db="EMBL/GenBank/DDBJ databases">
        <title>The Genome Sequence of Puccinia striiformis f. sp. tritici PST-78.</title>
        <authorList>
            <consortium name="The Broad Institute Genome Sequencing Platform"/>
            <person name="Cuomo C."/>
            <person name="Hulbert S."/>
            <person name="Chen X."/>
            <person name="Walker B."/>
            <person name="Young S.K."/>
            <person name="Zeng Q."/>
            <person name="Gargeya S."/>
            <person name="Fitzgerald M."/>
            <person name="Haas B."/>
            <person name="Abouelleil A."/>
            <person name="Alvarado L."/>
            <person name="Arachchi H.M."/>
            <person name="Berlin A.M."/>
            <person name="Chapman S.B."/>
            <person name="Goldberg J."/>
            <person name="Griggs A."/>
            <person name="Gujja S."/>
            <person name="Hansen M."/>
            <person name="Howarth C."/>
            <person name="Imamovic A."/>
            <person name="Larimer J."/>
            <person name="McCowan C."/>
            <person name="Montmayeur A."/>
            <person name="Murphy C."/>
            <person name="Neiman D."/>
            <person name="Pearson M."/>
            <person name="Priest M."/>
            <person name="Roberts A."/>
            <person name="Saif S."/>
            <person name="Shea T."/>
            <person name="Sisk P."/>
            <person name="Sykes S."/>
            <person name="Wortman J."/>
            <person name="Nusbaum C."/>
            <person name="Birren B."/>
        </authorList>
    </citation>
    <scope>NUCLEOTIDE SEQUENCE [LARGE SCALE GENOMIC DNA]</scope>
    <source>
        <strain evidence="4">race PST-78</strain>
    </source>
</reference>
<evidence type="ECO:0000313" key="4">
    <source>
        <dbReference type="Proteomes" id="UP000054564"/>
    </source>
</evidence>
<accession>A0A0L0V5P3</accession>
<gene>
    <name evidence="3" type="ORF">PSTG_12046</name>
</gene>
<organism evidence="3 4">
    <name type="scientific">Puccinia striiformis f. sp. tritici PST-78</name>
    <dbReference type="NCBI Taxonomy" id="1165861"/>
    <lineage>
        <taxon>Eukaryota</taxon>
        <taxon>Fungi</taxon>
        <taxon>Dikarya</taxon>
        <taxon>Basidiomycota</taxon>
        <taxon>Pucciniomycotina</taxon>
        <taxon>Pucciniomycetes</taxon>
        <taxon>Pucciniales</taxon>
        <taxon>Pucciniaceae</taxon>
        <taxon>Puccinia</taxon>
    </lineage>
</organism>
<keyword evidence="2" id="KW-0732">Signal</keyword>
<evidence type="ECO:0000256" key="2">
    <source>
        <dbReference type="SAM" id="SignalP"/>
    </source>
</evidence>
<protein>
    <submittedName>
        <fullName evidence="3">Uncharacterized protein</fullName>
    </submittedName>
</protein>
<keyword evidence="4" id="KW-1185">Reference proteome</keyword>